<accession>A0A2U1KLT6</accession>
<dbReference type="Proteomes" id="UP000245207">
    <property type="component" value="Unassembled WGS sequence"/>
</dbReference>
<reference evidence="2 3" key="1">
    <citation type="journal article" date="2018" name="Mol. Plant">
        <title>The genome of Artemisia annua provides insight into the evolution of Asteraceae family and artemisinin biosynthesis.</title>
        <authorList>
            <person name="Shen Q."/>
            <person name="Zhang L."/>
            <person name="Liao Z."/>
            <person name="Wang S."/>
            <person name="Yan T."/>
            <person name="Shi P."/>
            <person name="Liu M."/>
            <person name="Fu X."/>
            <person name="Pan Q."/>
            <person name="Wang Y."/>
            <person name="Lv Z."/>
            <person name="Lu X."/>
            <person name="Zhang F."/>
            <person name="Jiang W."/>
            <person name="Ma Y."/>
            <person name="Chen M."/>
            <person name="Hao X."/>
            <person name="Li L."/>
            <person name="Tang Y."/>
            <person name="Lv G."/>
            <person name="Zhou Y."/>
            <person name="Sun X."/>
            <person name="Brodelius P.E."/>
            <person name="Rose J.K.C."/>
            <person name="Tang K."/>
        </authorList>
    </citation>
    <scope>NUCLEOTIDE SEQUENCE [LARGE SCALE GENOMIC DNA]</scope>
    <source>
        <strain evidence="3">cv. Huhao1</strain>
        <tissue evidence="2">Leaf</tissue>
    </source>
</reference>
<comment type="caution">
    <text evidence="2">The sequence shown here is derived from an EMBL/GenBank/DDBJ whole genome shotgun (WGS) entry which is preliminary data.</text>
</comment>
<organism evidence="2 3">
    <name type="scientific">Artemisia annua</name>
    <name type="common">Sweet wormwood</name>
    <dbReference type="NCBI Taxonomy" id="35608"/>
    <lineage>
        <taxon>Eukaryota</taxon>
        <taxon>Viridiplantae</taxon>
        <taxon>Streptophyta</taxon>
        <taxon>Embryophyta</taxon>
        <taxon>Tracheophyta</taxon>
        <taxon>Spermatophyta</taxon>
        <taxon>Magnoliopsida</taxon>
        <taxon>eudicotyledons</taxon>
        <taxon>Gunneridae</taxon>
        <taxon>Pentapetalae</taxon>
        <taxon>asterids</taxon>
        <taxon>campanulids</taxon>
        <taxon>Asterales</taxon>
        <taxon>Asteraceae</taxon>
        <taxon>Asteroideae</taxon>
        <taxon>Anthemideae</taxon>
        <taxon>Artemisiinae</taxon>
        <taxon>Artemisia</taxon>
    </lineage>
</organism>
<proteinExistence type="predicted"/>
<dbReference type="OrthoDB" id="1723759at2759"/>
<evidence type="ECO:0000313" key="3">
    <source>
        <dbReference type="Proteomes" id="UP000245207"/>
    </source>
</evidence>
<gene>
    <name evidence="2" type="ORF">CTI12_AA580980</name>
</gene>
<keyword evidence="3" id="KW-1185">Reference proteome</keyword>
<evidence type="ECO:0000259" key="1">
    <source>
        <dbReference type="Pfam" id="PF26130"/>
    </source>
</evidence>
<sequence>MKVHHGGRFTNMPNRKYISGKVQFVDIVDSELFDVEVINNIVKMLKYDPKQIMYYQFKLPRKSLDWGLRALASDDDIVNMIKYVGKHKVIEVFIEHNETTVDSYNMPTFKGGVEIRELIGDDEIVDLDAQEDKGKILPSCRNLLYV</sequence>
<dbReference type="EMBL" id="PKPP01016432">
    <property type="protein sequence ID" value="PWA37725.1"/>
    <property type="molecule type" value="Genomic_DNA"/>
</dbReference>
<evidence type="ECO:0000313" key="2">
    <source>
        <dbReference type="EMBL" id="PWA37725.1"/>
    </source>
</evidence>
<dbReference type="InterPro" id="IPR058594">
    <property type="entry name" value="PB1-like_dom_pln"/>
</dbReference>
<dbReference type="Pfam" id="PF26130">
    <property type="entry name" value="PB1-like"/>
    <property type="match status" value="1"/>
</dbReference>
<protein>
    <recommendedName>
        <fullName evidence="1">PB1-like domain-containing protein</fullName>
    </recommendedName>
</protein>
<name>A0A2U1KLT6_ARTAN</name>
<feature type="domain" description="PB1-like" evidence="1">
    <location>
        <begin position="2"/>
        <end position="96"/>
    </location>
</feature>
<dbReference type="AlphaFoldDB" id="A0A2U1KLT6"/>